<dbReference type="InterPro" id="IPR008928">
    <property type="entry name" value="6-hairpin_glycosidase_sf"/>
</dbReference>
<dbReference type="AlphaFoldDB" id="A0A3B1D947"/>
<gene>
    <name evidence="1" type="ORF">MNBD_UNCLBAC01-397</name>
</gene>
<evidence type="ECO:0000313" key="1">
    <source>
        <dbReference type="EMBL" id="VAX37272.1"/>
    </source>
</evidence>
<evidence type="ECO:0008006" key="2">
    <source>
        <dbReference type="Google" id="ProtNLM"/>
    </source>
</evidence>
<name>A0A3B1D947_9ZZZZ</name>
<dbReference type="GO" id="GO:0005975">
    <property type="term" value="P:carbohydrate metabolic process"/>
    <property type="evidence" value="ECO:0007669"/>
    <property type="project" value="InterPro"/>
</dbReference>
<dbReference type="Gene3D" id="2.70.98.40">
    <property type="entry name" value="Glycoside hydrolase, family 65, N-terminal domain"/>
    <property type="match status" value="1"/>
</dbReference>
<dbReference type="GO" id="GO:0003824">
    <property type="term" value="F:catalytic activity"/>
    <property type="evidence" value="ECO:0007669"/>
    <property type="project" value="UniProtKB-ARBA"/>
</dbReference>
<dbReference type="EMBL" id="UOGJ01000123">
    <property type="protein sequence ID" value="VAX37272.1"/>
    <property type="molecule type" value="Genomic_DNA"/>
</dbReference>
<organism evidence="1">
    <name type="scientific">hydrothermal vent metagenome</name>
    <dbReference type="NCBI Taxonomy" id="652676"/>
    <lineage>
        <taxon>unclassified sequences</taxon>
        <taxon>metagenomes</taxon>
        <taxon>ecological metagenomes</taxon>
    </lineage>
</organism>
<proteinExistence type="predicted"/>
<protein>
    <recommendedName>
        <fullName evidence="2">Cellobiose phosphorylase</fullName>
    </recommendedName>
</protein>
<reference evidence="1" key="1">
    <citation type="submission" date="2018-06" db="EMBL/GenBank/DDBJ databases">
        <authorList>
            <person name="Zhirakovskaya E."/>
        </authorList>
    </citation>
    <scope>NUCLEOTIDE SEQUENCE</scope>
</reference>
<accession>A0A3B1D947</accession>
<sequence>MSTQMTEQEQYHLDNKGHFVIENYNKAKPFSNFFPGIAGVWGIPMWVFYVNRGQCIASFGIEAKDNAIMEFQPANKSYRLTALQGFRTFIKVKSENKTIYWEPFQENLLGTVFDKQQRLSMSAHDLTLTEINKDLGLEVTVNYFTLPEESYPALVRQVTVKNIGQTACDLEIIDGLPVIIPYGLSDWLNKNMTRTVEAWMKVRNLENKAPYYQLNVEVADTPQVKHIKKGNFYFSFDPKADGDKLLTPIVEAATVFGAANDFSAPARFLEDDFMFPSKQETSNRTPSAMSYRQLHVEAGADSQIISVIGHAHSESQLNDIVKQTTAEAFITQKAMRNEAIINEIKNFAFTRSSSDIFNLYTTHTFLDNILRGGLPVSLKTSDGAVAFNVFSRKHGDLERDYNHFVVNPSFYSQGNGNYRDVNQNRRNDIWFNTDVQDNHLTTFLNLSQADGYNPLVVKGTSFYIDNPKDEETVLTHCSEEGKEILRAYLSKNFLPGDLLHFIEDKEIKLNTPVKEFMAELLAICHKQELADHGEGFWTDHWTYNLDLVESYLALYPERLHELLLEKKNFYFYHNTHYVLPRENRYVLTRYGVRQYESIGEVSEQEAEAIESRGYRLCIKNGEGAIYKTNLACKILCLIANKVASLDPSGTGVEMEADKPNWYDSLNGLPGLLGSSVSETFEVKRIASFLLESIKQLSLEDTVKISIFEELANFVSGLSNLLLIDQNTHTYWLKSNDIKEGYRQCVRLGIEGEETEMSVAEIKSFLTLVIAKADRAIESAKNDKGFLATYFYHEVTEHEVLNKKDEEGDSFVRPLQFKKHALPLFLEGYVHALRSDTSKESAQGLYNQVRESDLFDKKLKMYKVNTALSMETEEIGRTRIFPASWLENESIWLHMEYKFILELLRCELYEEFYDNFRHVLVPFLNPAQYGRSPLENSSFIVSSAHEDESLHGQGFVARLSGSTAEFMHMWLYMNVGKNPFTLDVNKELVLTFNPALAGWLFTEEPTTIDYFDKNHQWQKIDLPTDVYAFNFLNTTLVVYHNPQRKDTFGEDKPEVKEIHLTYADNKKSVVVSAPYLTTTHAQDVRLHKVARVDVYFGSS</sequence>
<dbReference type="InterPro" id="IPR037018">
    <property type="entry name" value="GH65_N"/>
</dbReference>
<dbReference type="SUPFAM" id="SSF48208">
    <property type="entry name" value="Six-hairpin glycosidases"/>
    <property type="match status" value="1"/>
</dbReference>